<feature type="transmembrane region" description="Helical" evidence="1">
    <location>
        <begin position="15"/>
        <end position="35"/>
    </location>
</feature>
<organism evidence="2 3">
    <name type="scientific">Methylotenera oryzisoli</name>
    <dbReference type="NCBI Taxonomy" id="2080758"/>
    <lineage>
        <taxon>Bacteria</taxon>
        <taxon>Pseudomonadati</taxon>
        <taxon>Pseudomonadota</taxon>
        <taxon>Betaproteobacteria</taxon>
        <taxon>Nitrosomonadales</taxon>
        <taxon>Methylophilaceae</taxon>
        <taxon>Methylotenera</taxon>
    </lineage>
</organism>
<protein>
    <submittedName>
        <fullName evidence="2">Uncharacterized protein</fullName>
    </submittedName>
</protein>
<sequence length="155" mass="17319">MPALLKKHSAGAHRFDFVVTLVIISVLTTLLLYSLNRAQVSIGKVTRDAELNNIRLAIAESWVHKQARHESVDVKTLVKTNPMRFINEIPINYIGEMSAKPAGLHTVWYFDINRKQLVYVHSDDTEARYELINTSTSQSSSKLSAGGLDLALVTN</sequence>
<keyword evidence="1" id="KW-0472">Membrane</keyword>
<proteinExistence type="predicted"/>
<keyword evidence="3" id="KW-1185">Reference proteome</keyword>
<keyword evidence="1" id="KW-0812">Transmembrane</keyword>
<comment type="caution">
    <text evidence="2">The sequence shown here is derived from an EMBL/GenBank/DDBJ whole genome shotgun (WGS) entry which is preliminary data.</text>
</comment>
<keyword evidence="1" id="KW-1133">Transmembrane helix</keyword>
<evidence type="ECO:0000256" key="1">
    <source>
        <dbReference type="SAM" id="Phobius"/>
    </source>
</evidence>
<name>A0A4Y9VRL6_9PROT</name>
<dbReference type="Proteomes" id="UP000297706">
    <property type="component" value="Unassembled WGS sequence"/>
</dbReference>
<dbReference type="AlphaFoldDB" id="A0A4Y9VRL6"/>
<reference evidence="2 3" key="1">
    <citation type="submission" date="2018-02" db="EMBL/GenBank/DDBJ databases">
        <title>A novel lanthanide dependent methylotroph, Methylotenera sp. La3113.</title>
        <authorList>
            <person name="Lv H."/>
            <person name="Tani A."/>
        </authorList>
    </citation>
    <scope>NUCLEOTIDE SEQUENCE [LARGE SCALE GENOMIC DNA]</scope>
    <source>
        <strain evidence="2 3">La3113</strain>
    </source>
</reference>
<accession>A0A4Y9VRL6</accession>
<evidence type="ECO:0000313" key="2">
    <source>
        <dbReference type="EMBL" id="TFW71460.1"/>
    </source>
</evidence>
<evidence type="ECO:0000313" key="3">
    <source>
        <dbReference type="Proteomes" id="UP000297706"/>
    </source>
</evidence>
<dbReference type="OrthoDB" id="5405523at2"/>
<dbReference type="RefSeq" id="WP_135277008.1">
    <property type="nucleotide sequence ID" value="NZ_PQVH01000008.1"/>
</dbReference>
<gene>
    <name evidence="2" type="ORF">C3Y98_05010</name>
</gene>
<dbReference type="EMBL" id="PQVH01000008">
    <property type="protein sequence ID" value="TFW71460.1"/>
    <property type="molecule type" value="Genomic_DNA"/>
</dbReference>